<keyword evidence="8 12" id="KW-0249">Electron transport</keyword>
<evidence type="ECO:0000256" key="7">
    <source>
        <dbReference type="ARBA" id="ARBA00022723"/>
    </source>
</evidence>
<feature type="transmembrane region" description="Helical" evidence="12">
    <location>
        <begin position="127"/>
        <end position="146"/>
    </location>
</feature>
<protein>
    <submittedName>
        <fullName evidence="13">Cytochrome ubiquinol oxidase subunit I</fullName>
    </submittedName>
</protein>
<dbReference type="Pfam" id="PF01654">
    <property type="entry name" value="Cyt_bd_oxida_I"/>
    <property type="match status" value="1"/>
</dbReference>
<dbReference type="GO" id="GO:0046872">
    <property type="term" value="F:metal ion binding"/>
    <property type="evidence" value="ECO:0007669"/>
    <property type="project" value="UniProtKB-UniRule"/>
</dbReference>
<evidence type="ECO:0000256" key="6">
    <source>
        <dbReference type="ARBA" id="ARBA00022692"/>
    </source>
</evidence>
<dbReference type="KEGG" id="rain:Rai3103_07225"/>
<keyword evidence="6 12" id="KW-0812">Transmembrane</keyword>
<dbReference type="PANTHER" id="PTHR30365">
    <property type="entry name" value="CYTOCHROME D UBIQUINOL OXIDASE"/>
    <property type="match status" value="1"/>
</dbReference>
<keyword evidence="14" id="KW-1185">Reference proteome</keyword>
<dbReference type="InterPro" id="IPR002585">
    <property type="entry name" value="Cyt-d_ubiquinol_oxidase_su_1"/>
</dbReference>
<feature type="transmembrane region" description="Helical" evidence="12">
    <location>
        <begin position="360"/>
        <end position="383"/>
    </location>
</feature>
<dbReference type="GO" id="GO:0070069">
    <property type="term" value="C:cytochrome complex"/>
    <property type="evidence" value="ECO:0007669"/>
    <property type="project" value="UniProtKB-UniRule"/>
</dbReference>
<evidence type="ECO:0000256" key="5">
    <source>
        <dbReference type="ARBA" id="ARBA00022617"/>
    </source>
</evidence>
<feature type="transmembrane region" description="Helical" evidence="12">
    <location>
        <begin position="189"/>
        <end position="210"/>
    </location>
</feature>
<accession>A0A5Q2FGR9</accession>
<dbReference type="GO" id="GO:0009055">
    <property type="term" value="F:electron transfer activity"/>
    <property type="evidence" value="ECO:0007669"/>
    <property type="project" value="UniProtKB-UniRule"/>
</dbReference>
<proteinExistence type="inferred from homology"/>
<dbReference type="GO" id="GO:0005886">
    <property type="term" value="C:plasma membrane"/>
    <property type="evidence" value="ECO:0007669"/>
    <property type="project" value="UniProtKB-SubCell"/>
</dbReference>
<keyword evidence="7 12" id="KW-0479">Metal-binding</keyword>
<feature type="transmembrane region" description="Helical" evidence="12">
    <location>
        <begin position="439"/>
        <end position="465"/>
    </location>
</feature>
<feature type="transmembrane region" description="Helical" evidence="12">
    <location>
        <begin position="395"/>
        <end position="419"/>
    </location>
</feature>
<feature type="transmembrane region" description="Helical" evidence="12">
    <location>
        <begin position="50"/>
        <end position="71"/>
    </location>
</feature>
<keyword evidence="10 12" id="KW-0408">Iron</keyword>
<evidence type="ECO:0000256" key="3">
    <source>
        <dbReference type="ARBA" id="ARBA00022448"/>
    </source>
</evidence>
<feature type="transmembrane region" description="Helical" evidence="12">
    <location>
        <begin position="91"/>
        <end position="115"/>
    </location>
</feature>
<evidence type="ECO:0000256" key="2">
    <source>
        <dbReference type="ARBA" id="ARBA00009819"/>
    </source>
</evidence>
<evidence type="ECO:0000256" key="9">
    <source>
        <dbReference type="ARBA" id="ARBA00022989"/>
    </source>
</evidence>
<keyword evidence="3 12" id="KW-0813">Transport</keyword>
<evidence type="ECO:0000313" key="13">
    <source>
        <dbReference type="EMBL" id="QGF23496.1"/>
    </source>
</evidence>
<comment type="similarity">
    <text evidence="2 12">Belongs to the cytochrome ubiquinol oxidase subunit 1 family.</text>
</comment>
<sequence length="499" mass="54442">MDPASLARWQFGITTVYHFFFVPVTISLSLIVAVLQTAHYRTGQDKFRRLTDFFGKLFLINFAMGVVTGIVQEFQFGMNWSEYSRMVGDIFGAPLAFEALLAFFLESTFLGMWIFGRDRLPRGVHLASIWLASIGTVLSSLFILAANSFMQHPVGFTYNAARGRAEMTDFWAVLTNPVALTTIPHTLTAAYMVGGAFVMGVAGWHLLRIARTSGARNRSELAGEQAEEASAYAWATKFGAWVLIGAGALVMFSGDLQGKVMTDVQPMKMAAAEAIWETETPAAFSLFTIGTLDGSKEVFSIKVPGVTSFLATGSFTGTVQGINPLREKYDAQFTQMIRQRYGDEVASAMTYTPAVPVTYWTFRLMIGLGMVGVAVGILVLVLLRKGNLPPARRAGWFWLALMIATPLLPLFANSFGWIFTEMGRQPWIVFGLMPTASAVSPGVPAAQVLTTMVGFTLIYGVLAVIEVRLMLRAIRKGITGPVPALAEGEADEAPLSFAY</sequence>
<evidence type="ECO:0000256" key="1">
    <source>
        <dbReference type="ARBA" id="ARBA00004651"/>
    </source>
</evidence>
<evidence type="ECO:0000313" key="14">
    <source>
        <dbReference type="Proteomes" id="UP000386847"/>
    </source>
</evidence>
<evidence type="ECO:0000256" key="10">
    <source>
        <dbReference type="ARBA" id="ARBA00023004"/>
    </source>
</evidence>
<dbReference type="AlphaFoldDB" id="A0A5Q2FGR9"/>
<feature type="transmembrane region" description="Helical" evidence="12">
    <location>
        <begin position="231"/>
        <end position="252"/>
    </location>
</feature>
<keyword evidence="9 12" id="KW-1133">Transmembrane helix</keyword>
<comment type="subcellular location">
    <subcellularLocation>
        <location evidence="1">Cell membrane</location>
        <topology evidence="1">Multi-pass membrane protein</topology>
    </subcellularLocation>
</comment>
<feature type="transmembrane region" description="Helical" evidence="12">
    <location>
        <begin position="16"/>
        <end position="38"/>
    </location>
</feature>
<name>A0A5Q2FGR9_9ACTN</name>
<evidence type="ECO:0000256" key="11">
    <source>
        <dbReference type="ARBA" id="ARBA00023136"/>
    </source>
</evidence>
<dbReference type="GO" id="GO:0020037">
    <property type="term" value="F:heme binding"/>
    <property type="evidence" value="ECO:0007669"/>
    <property type="project" value="TreeGrafter"/>
</dbReference>
<dbReference type="EMBL" id="CP045725">
    <property type="protein sequence ID" value="QGF23496.1"/>
    <property type="molecule type" value="Genomic_DNA"/>
</dbReference>
<keyword evidence="5 12" id="KW-0349">Heme</keyword>
<dbReference type="RefSeq" id="WP_153572027.1">
    <property type="nucleotide sequence ID" value="NZ_CP045725.1"/>
</dbReference>
<keyword evidence="11 12" id="KW-0472">Membrane</keyword>
<dbReference type="GO" id="GO:0016682">
    <property type="term" value="F:oxidoreductase activity, acting on diphenols and related substances as donors, oxygen as acceptor"/>
    <property type="evidence" value="ECO:0007669"/>
    <property type="project" value="TreeGrafter"/>
</dbReference>
<dbReference type="PIRSF" id="PIRSF006446">
    <property type="entry name" value="Cyt_quinol_oxidase_1"/>
    <property type="match status" value="1"/>
</dbReference>
<evidence type="ECO:0000256" key="8">
    <source>
        <dbReference type="ARBA" id="ARBA00022982"/>
    </source>
</evidence>
<evidence type="ECO:0000256" key="4">
    <source>
        <dbReference type="ARBA" id="ARBA00022475"/>
    </source>
</evidence>
<evidence type="ECO:0000256" key="12">
    <source>
        <dbReference type="PIRNR" id="PIRNR006446"/>
    </source>
</evidence>
<dbReference type="Proteomes" id="UP000386847">
    <property type="component" value="Chromosome"/>
</dbReference>
<gene>
    <name evidence="13" type="ORF">Rai3103_07225</name>
</gene>
<reference evidence="13 14" key="1">
    <citation type="submission" date="2019-10" db="EMBL/GenBank/DDBJ databases">
        <title>Genomic analysis of Raineyella sp. CBA3103.</title>
        <authorList>
            <person name="Roh S.W."/>
        </authorList>
    </citation>
    <scope>NUCLEOTIDE SEQUENCE [LARGE SCALE GENOMIC DNA]</scope>
    <source>
        <strain evidence="13 14">CBA3103</strain>
    </source>
</reference>
<organism evidence="13 14">
    <name type="scientific">Raineyella fluvialis</name>
    <dbReference type="NCBI Taxonomy" id="2662261"/>
    <lineage>
        <taxon>Bacteria</taxon>
        <taxon>Bacillati</taxon>
        <taxon>Actinomycetota</taxon>
        <taxon>Actinomycetes</taxon>
        <taxon>Propionibacteriales</taxon>
        <taxon>Propionibacteriaceae</taxon>
        <taxon>Raineyella</taxon>
    </lineage>
</organism>
<keyword evidence="4 12" id="KW-1003">Cell membrane</keyword>
<dbReference type="PANTHER" id="PTHR30365:SF15">
    <property type="entry name" value="CYTOCHROME BD UBIQUINOL OXIDASE SUBUNIT 1"/>
    <property type="match status" value="1"/>
</dbReference>
<dbReference type="GO" id="GO:0019646">
    <property type="term" value="P:aerobic electron transport chain"/>
    <property type="evidence" value="ECO:0007669"/>
    <property type="project" value="InterPro"/>
</dbReference>